<evidence type="ECO:0000256" key="4">
    <source>
        <dbReference type="ARBA" id="ARBA00022840"/>
    </source>
</evidence>
<evidence type="ECO:0000313" key="10">
    <source>
        <dbReference type="EMBL" id="MDN3612364.1"/>
    </source>
</evidence>
<feature type="transmembrane region" description="Helical" evidence="7">
    <location>
        <begin position="163"/>
        <end position="183"/>
    </location>
</feature>
<comment type="subcellular location">
    <subcellularLocation>
        <location evidence="1">Cell membrane</location>
        <topology evidence="1">Multi-pass membrane protein</topology>
    </subcellularLocation>
</comment>
<dbReference type="Pfam" id="PF00664">
    <property type="entry name" value="ABC_membrane"/>
    <property type="match status" value="1"/>
</dbReference>
<keyword evidence="4 10" id="KW-0067">ATP-binding</keyword>
<evidence type="ECO:0000256" key="7">
    <source>
        <dbReference type="SAM" id="Phobius"/>
    </source>
</evidence>
<dbReference type="EMBL" id="JAUFQC010000027">
    <property type="protein sequence ID" value="MDN3612364.1"/>
    <property type="molecule type" value="Genomic_DNA"/>
</dbReference>
<evidence type="ECO:0000256" key="2">
    <source>
        <dbReference type="ARBA" id="ARBA00022692"/>
    </source>
</evidence>
<accession>A0ABT8C157</accession>
<keyword evidence="5 7" id="KW-1133">Transmembrane helix</keyword>
<gene>
    <name evidence="10" type="ORF">QWZ16_22460</name>
</gene>
<keyword evidence="3" id="KW-0547">Nucleotide-binding</keyword>
<dbReference type="InterPro" id="IPR003439">
    <property type="entry name" value="ABC_transporter-like_ATP-bd"/>
</dbReference>
<dbReference type="Pfam" id="PF00005">
    <property type="entry name" value="ABC_tran"/>
    <property type="match status" value="1"/>
</dbReference>
<dbReference type="PROSITE" id="PS50893">
    <property type="entry name" value="ABC_TRANSPORTER_2"/>
    <property type="match status" value="1"/>
</dbReference>
<feature type="transmembrane region" description="Helical" evidence="7">
    <location>
        <begin position="140"/>
        <end position="157"/>
    </location>
</feature>
<feature type="domain" description="ABC transporter" evidence="8">
    <location>
        <begin position="333"/>
        <end position="549"/>
    </location>
</feature>
<feature type="transmembrane region" description="Helical" evidence="7">
    <location>
        <begin position="61"/>
        <end position="88"/>
    </location>
</feature>
<dbReference type="InterPro" id="IPR036640">
    <property type="entry name" value="ABC1_TM_sf"/>
</dbReference>
<dbReference type="InterPro" id="IPR011527">
    <property type="entry name" value="ABC1_TM_dom"/>
</dbReference>
<sequence>MLLSSNMSRMAALKAMLLSERRRVGFSMISAVLCSVMELLPWLFLYFAAHTIYVGQSPTQYLLLMAITLVARYALYALAVWSAHLAAYHIIQKTRQHMVLALAKMNIDTLRCLKRGDIEKRVSDDCQSLEPLIAHHSTDIINGLLMPFLMISVLFYIDWRLALIALAPLPLAVIVQGIMMRGFGQRQQKYTRIVADMHQAQMEFLRSIGVMKLFAVDANSYLTLSRTIRSHNKIVTGYTKAMIGAWVTFVTLAQTSLMLVVPAAIGFVSAGQLSLVDLAMVVCLSAGILKPWLDLTQVFSQIQQSFVSIDRILPLCGTPDAGVEAYRAPLLYLACHDLQVSRGGVCVLEQVNLTFTPGQRVTIEGPSGAGKSTLLATLSGSLRAEQGNWQVNSADLKTLDDDSRRRYVAAVDQQVTFFSGSLRDNLSLAHRDIADDEIWHLLDLFGLKPLIAQLPGQLNADVGEARRAFSGGEMQRLAIIRAALAKTPILILDEATAHLDRCSEQNVLDALRGYSPQQIQLIISHRPQHVEHVDVRLRVAERQVEEISIE</sequence>
<dbReference type="SUPFAM" id="SSF90123">
    <property type="entry name" value="ABC transporter transmembrane region"/>
    <property type="match status" value="1"/>
</dbReference>
<dbReference type="SMART" id="SM00382">
    <property type="entry name" value="AAA"/>
    <property type="match status" value="1"/>
</dbReference>
<feature type="domain" description="ABC transmembrane type-1" evidence="9">
    <location>
        <begin position="26"/>
        <end position="304"/>
    </location>
</feature>
<dbReference type="InterPro" id="IPR003593">
    <property type="entry name" value="AAA+_ATPase"/>
</dbReference>
<dbReference type="PANTHER" id="PTHR24221">
    <property type="entry name" value="ATP-BINDING CASSETTE SUB-FAMILY B"/>
    <property type="match status" value="1"/>
</dbReference>
<name>A0ABT8C157_9VIBR</name>
<keyword evidence="2 7" id="KW-0812">Transmembrane</keyword>
<dbReference type="InterPro" id="IPR027417">
    <property type="entry name" value="P-loop_NTPase"/>
</dbReference>
<dbReference type="GO" id="GO:0005524">
    <property type="term" value="F:ATP binding"/>
    <property type="evidence" value="ECO:0007669"/>
    <property type="project" value="UniProtKB-KW"/>
</dbReference>
<feature type="transmembrane region" description="Helical" evidence="7">
    <location>
        <begin position="24"/>
        <end position="49"/>
    </location>
</feature>
<feature type="transmembrane region" description="Helical" evidence="7">
    <location>
        <begin position="243"/>
        <end position="268"/>
    </location>
</feature>
<dbReference type="SUPFAM" id="SSF52540">
    <property type="entry name" value="P-loop containing nucleoside triphosphate hydrolases"/>
    <property type="match status" value="1"/>
</dbReference>
<comment type="caution">
    <text evidence="10">The sequence shown here is derived from an EMBL/GenBank/DDBJ whole genome shotgun (WGS) entry which is preliminary data.</text>
</comment>
<keyword evidence="11" id="KW-1185">Reference proteome</keyword>
<dbReference type="InterPro" id="IPR039421">
    <property type="entry name" value="Type_1_exporter"/>
</dbReference>
<evidence type="ECO:0000313" key="11">
    <source>
        <dbReference type="Proteomes" id="UP001238540"/>
    </source>
</evidence>
<dbReference type="CDD" id="cd03228">
    <property type="entry name" value="ABCC_MRP_Like"/>
    <property type="match status" value="1"/>
</dbReference>
<evidence type="ECO:0000256" key="3">
    <source>
        <dbReference type="ARBA" id="ARBA00022741"/>
    </source>
</evidence>
<dbReference type="Proteomes" id="UP001238540">
    <property type="component" value="Unassembled WGS sequence"/>
</dbReference>
<dbReference type="PANTHER" id="PTHR24221:SF261">
    <property type="entry name" value="GLUTATHIONE_L-CYSTEINE TRANSPORT SYSTEM ATP-BINDING_PERMEASE PROTEIN CYDD"/>
    <property type="match status" value="1"/>
</dbReference>
<dbReference type="InterPro" id="IPR017871">
    <property type="entry name" value="ABC_transporter-like_CS"/>
</dbReference>
<evidence type="ECO:0000256" key="1">
    <source>
        <dbReference type="ARBA" id="ARBA00004651"/>
    </source>
</evidence>
<evidence type="ECO:0000256" key="5">
    <source>
        <dbReference type="ARBA" id="ARBA00022989"/>
    </source>
</evidence>
<dbReference type="Gene3D" id="1.20.1560.10">
    <property type="entry name" value="ABC transporter type 1, transmembrane domain"/>
    <property type="match status" value="1"/>
</dbReference>
<protein>
    <submittedName>
        <fullName evidence="10">ABC transporter ATP-binding protein</fullName>
    </submittedName>
</protein>
<proteinExistence type="predicted"/>
<dbReference type="Gene3D" id="3.40.50.300">
    <property type="entry name" value="P-loop containing nucleotide triphosphate hydrolases"/>
    <property type="match status" value="1"/>
</dbReference>
<dbReference type="RefSeq" id="WP_170883530.1">
    <property type="nucleotide sequence ID" value="NZ_JABEYA020000010.1"/>
</dbReference>
<evidence type="ECO:0000259" key="8">
    <source>
        <dbReference type="PROSITE" id="PS50893"/>
    </source>
</evidence>
<dbReference type="PROSITE" id="PS00211">
    <property type="entry name" value="ABC_TRANSPORTER_1"/>
    <property type="match status" value="1"/>
</dbReference>
<organism evidence="10 11">
    <name type="scientific">Vibrio ostreicida</name>
    <dbReference type="NCBI Taxonomy" id="526588"/>
    <lineage>
        <taxon>Bacteria</taxon>
        <taxon>Pseudomonadati</taxon>
        <taxon>Pseudomonadota</taxon>
        <taxon>Gammaproteobacteria</taxon>
        <taxon>Vibrionales</taxon>
        <taxon>Vibrionaceae</taxon>
        <taxon>Vibrio</taxon>
    </lineage>
</organism>
<evidence type="ECO:0000259" key="9">
    <source>
        <dbReference type="PROSITE" id="PS50929"/>
    </source>
</evidence>
<dbReference type="PROSITE" id="PS50929">
    <property type="entry name" value="ABC_TM1F"/>
    <property type="match status" value="1"/>
</dbReference>
<reference evidence="11" key="1">
    <citation type="journal article" date="2019" name="Int. J. Syst. Evol. Microbiol.">
        <title>The Global Catalogue of Microorganisms (GCM) 10K type strain sequencing project: providing services to taxonomists for standard genome sequencing and annotation.</title>
        <authorList>
            <consortium name="The Broad Institute Genomics Platform"/>
            <consortium name="The Broad Institute Genome Sequencing Center for Infectious Disease"/>
            <person name="Wu L."/>
            <person name="Ma J."/>
        </authorList>
    </citation>
    <scope>NUCLEOTIDE SEQUENCE [LARGE SCALE GENOMIC DNA]</scope>
    <source>
        <strain evidence="11">CECT 7398</strain>
    </source>
</reference>
<evidence type="ECO:0000256" key="6">
    <source>
        <dbReference type="ARBA" id="ARBA00023136"/>
    </source>
</evidence>
<keyword evidence="6 7" id="KW-0472">Membrane</keyword>